<name>A0A8D0BEU0_SALMN</name>
<accession>A0A8D0BEU0</accession>
<evidence type="ECO:0000313" key="9">
    <source>
        <dbReference type="Ensembl" id="ENSSMRP00000007037.1"/>
    </source>
</evidence>
<organism evidence="9 10">
    <name type="scientific">Salvator merianae</name>
    <name type="common">Argentine black and white tegu</name>
    <name type="synonym">Tupinambis merianae</name>
    <dbReference type="NCBI Taxonomy" id="96440"/>
    <lineage>
        <taxon>Eukaryota</taxon>
        <taxon>Metazoa</taxon>
        <taxon>Chordata</taxon>
        <taxon>Craniata</taxon>
        <taxon>Vertebrata</taxon>
        <taxon>Euteleostomi</taxon>
        <taxon>Lepidosauria</taxon>
        <taxon>Squamata</taxon>
        <taxon>Bifurcata</taxon>
        <taxon>Unidentata</taxon>
        <taxon>Episquamata</taxon>
        <taxon>Laterata</taxon>
        <taxon>Teiioidea</taxon>
        <taxon>Teiidae</taxon>
        <taxon>Salvator</taxon>
    </lineage>
</organism>
<proteinExistence type="predicted"/>
<dbReference type="InterPro" id="IPR028194">
    <property type="entry name" value="CC167"/>
</dbReference>
<evidence type="ECO:0000256" key="6">
    <source>
        <dbReference type="ARBA" id="ARBA00023136"/>
    </source>
</evidence>
<evidence type="ECO:0000256" key="7">
    <source>
        <dbReference type="SAM" id="Coils"/>
    </source>
</evidence>
<evidence type="ECO:0000256" key="5">
    <source>
        <dbReference type="ARBA" id="ARBA00023054"/>
    </source>
</evidence>
<evidence type="ECO:0000256" key="1">
    <source>
        <dbReference type="ARBA" id="ARBA00004167"/>
    </source>
</evidence>
<dbReference type="GO" id="GO:0016020">
    <property type="term" value="C:membrane"/>
    <property type="evidence" value="ECO:0007669"/>
    <property type="project" value="UniProtKB-SubCell"/>
</dbReference>
<reference evidence="9" key="1">
    <citation type="submission" date="2025-08" db="UniProtKB">
        <authorList>
            <consortium name="Ensembl"/>
        </authorList>
    </citation>
    <scope>IDENTIFICATION</scope>
</reference>
<evidence type="ECO:0000256" key="3">
    <source>
        <dbReference type="ARBA" id="ARBA00022692"/>
    </source>
</evidence>
<evidence type="ECO:0000256" key="2">
    <source>
        <dbReference type="ARBA" id="ARBA00022350"/>
    </source>
</evidence>
<feature type="coiled-coil region" evidence="7">
    <location>
        <begin position="14"/>
        <end position="79"/>
    </location>
</feature>
<evidence type="ECO:0000256" key="4">
    <source>
        <dbReference type="ARBA" id="ARBA00022989"/>
    </source>
</evidence>
<keyword evidence="5 7" id="KW-0175">Coiled coil</keyword>
<keyword evidence="6 8" id="KW-0472">Membrane</keyword>
<reference evidence="9" key="2">
    <citation type="submission" date="2025-09" db="UniProtKB">
        <authorList>
            <consortium name="Ensembl"/>
        </authorList>
    </citation>
    <scope>IDENTIFICATION</scope>
</reference>
<evidence type="ECO:0000313" key="10">
    <source>
        <dbReference type="Proteomes" id="UP000694421"/>
    </source>
</evidence>
<sequence>MRKQRESLSVALEIDSLEEKLSQCRENLEELDFKLRREDLTPEGRKSLEKKKNLLAIKAENYEKELKALRQENRKNAALSVALALLVAVIYICWTM</sequence>
<dbReference type="OMA" id="MAIMNER"/>
<keyword evidence="10" id="KW-1185">Reference proteome</keyword>
<dbReference type="AlphaFoldDB" id="A0A8D0BEU0"/>
<keyword evidence="3 8" id="KW-0812">Transmembrane</keyword>
<evidence type="ECO:0000256" key="8">
    <source>
        <dbReference type="SAM" id="Phobius"/>
    </source>
</evidence>
<keyword evidence="4 8" id="KW-1133">Transmembrane helix</keyword>
<dbReference type="Pfam" id="PF15188">
    <property type="entry name" value="CCDC-167"/>
    <property type="match status" value="1"/>
</dbReference>
<protein>
    <recommendedName>
        <fullName evidence="2">Coiled-coil domain-containing protein 167</fullName>
    </recommendedName>
</protein>
<dbReference type="PANTHER" id="PTHR31759">
    <property type="entry name" value="COILED-COIL DOMAIN-CONTAINING PROTEIN 167"/>
    <property type="match status" value="1"/>
</dbReference>
<feature type="transmembrane region" description="Helical" evidence="8">
    <location>
        <begin position="77"/>
        <end position="94"/>
    </location>
</feature>
<comment type="subcellular location">
    <subcellularLocation>
        <location evidence="1">Membrane</location>
        <topology evidence="1">Single-pass membrane protein</topology>
    </subcellularLocation>
</comment>
<dbReference type="Proteomes" id="UP000694421">
    <property type="component" value="Unplaced"/>
</dbReference>
<dbReference type="GeneTree" id="ENSGT00390000010210"/>
<dbReference type="PANTHER" id="PTHR31759:SF1">
    <property type="entry name" value="COILED-COIL DOMAIN-CONTAINING PROTEIN 167"/>
    <property type="match status" value="1"/>
</dbReference>
<dbReference type="Ensembl" id="ENSSMRT00000008242.1">
    <property type="protein sequence ID" value="ENSSMRP00000007037.1"/>
    <property type="gene ID" value="ENSSMRG00000005686.1"/>
</dbReference>